<dbReference type="InParanoid" id="Q8TLW9"/>
<gene>
    <name evidence="5" type="ordered locus">MA_2904</name>
</gene>
<dbReference type="Pfam" id="PF04072">
    <property type="entry name" value="LCM"/>
    <property type="match status" value="1"/>
</dbReference>
<protein>
    <recommendedName>
        <fullName evidence="7">Methyltransferase</fullName>
    </recommendedName>
</protein>
<dbReference type="PANTHER" id="PTHR43619">
    <property type="entry name" value="S-ADENOSYL-L-METHIONINE-DEPENDENT METHYLTRANSFERASE YKTD-RELATED"/>
    <property type="match status" value="1"/>
</dbReference>
<dbReference type="GO" id="GO:0032259">
    <property type="term" value="P:methylation"/>
    <property type="evidence" value="ECO:0007669"/>
    <property type="project" value="UniProtKB-KW"/>
</dbReference>
<dbReference type="EnsemblBacteria" id="AAM06280">
    <property type="protein sequence ID" value="AAM06280"/>
    <property type="gene ID" value="MA_2904"/>
</dbReference>
<evidence type="ECO:0000313" key="6">
    <source>
        <dbReference type="Proteomes" id="UP000002487"/>
    </source>
</evidence>
<dbReference type="InterPro" id="IPR011610">
    <property type="entry name" value="SAM_mthyl_Trfase_ML2640-like"/>
</dbReference>
<dbReference type="STRING" id="188937.MA_2904"/>
<sequence length="313" mass="35605">MRRGEHAMQEPEISTTSNETHTKRKGPSKMAEGITLHRVDESNKSEEERIFYDPYAVHFVNPAILEYAAKYPEQAKAAVEQMERLFPGLGNSIRDRVRYFDDFVRAAVDEGLRQLVVLGAGYDTRAYRIEGLKGKVRVFEVDHPDTQSVKIEKVEEIFGSLPDHVIYVPVDFETDNFGEKLAAQGYDRSLKTLFLLEGLIMYISPEAIDETLSFIAKNSEKGSAILFDYYPESVVDGTCELEAGKNIRNYTKQQGEPLQFGIREGMVEAFLGERGFSGVQNVTAEEYRKMYFHGINKDREVCDLLFFAHAVIE</sequence>
<dbReference type="PhylomeDB" id="Q8TLW9"/>
<dbReference type="EMBL" id="AE010299">
    <property type="protein sequence ID" value="AAM06280.1"/>
    <property type="molecule type" value="Genomic_DNA"/>
</dbReference>
<dbReference type="KEGG" id="mac:MA_2904"/>
<organism evidence="5 6">
    <name type="scientific">Methanosarcina acetivorans (strain ATCC 35395 / DSM 2834 / JCM 12185 / C2A)</name>
    <dbReference type="NCBI Taxonomy" id="188937"/>
    <lineage>
        <taxon>Archaea</taxon>
        <taxon>Methanobacteriati</taxon>
        <taxon>Methanobacteriota</taxon>
        <taxon>Stenosarchaea group</taxon>
        <taxon>Methanomicrobia</taxon>
        <taxon>Methanosarcinales</taxon>
        <taxon>Methanosarcinaceae</taxon>
        <taxon>Methanosarcina</taxon>
    </lineage>
</organism>
<comment type="similarity">
    <text evidence="1">Belongs to the UPF0677 family.</text>
</comment>
<dbReference type="Gene3D" id="3.40.50.150">
    <property type="entry name" value="Vaccinia Virus protein VP39"/>
    <property type="match status" value="1"/>
</dbReference>
<evidence type="ECO:0008006" key="7">
    <source>
        <dbReference type="Google" id="ProtNLM"/>
    </source>
</evidence>
<reference evidence="5 6" key="1">
    <citation type="journal article" date="2002" name="Genome Res.">
        <title>The genome of Methanosarcina acetivorans reveals extensive metabolic and physiological diversity.</title>
        <authorList>
            <person name="Galagan J.E."/>
            <person name="Nusbaum C."/>
            <person name="Roy A."/>
            <person name="Endrizzi M.G."/>
            <person name="Macdonald P."/>
            <person name="FitzHugh W."/>
            <person name="Calvo S."/>
            <person name="Engels R."/>
            <person name="Smirnov S."/>
            <person name="Atnoor D."/>
            <person name="Brown A."/>
            <person name="Allen N."/>
            <person name="Naylor J."/>
            <person name="Stange-Thomann N."/>
            <person name="DeArellano K."/>
            <person name="Johnson R."/>
            <person name="Linton L."/>
            <person name="McEwan P."/>
            <person name="McKernan K."/>
            <person name="Talamas J."/>
            <person name="Tirrell A."/>
            <person name="Ye W."/>
            <person name="Zimmer A."/>
            <person name="Barber R.D."/>
            <person name="Cann I."/>
            <person name="Graham D.E."/>
            <person name="Grahame D.A."/>
            <person name="Guss A."/>
            <person name="Hedderich R."/>
            <person name="Ingram-Smith C."/>
            <person name="Kuettner C.H."/>
            <person name="Krzycki J.A."/>
            <person name="Leigh J.A."/>
            <person name="Li W."/>
            <person name="Liu J."/>
            <person name="Mukhopadhyay B."/>
            <person name="Reeve J.N."/>
            <person name="Smith K."/>
            <person name="Springer T.A."/>
            <person name="Umayam L.A."/>
            <person name="White O."/>
            <person name="White R.H."/>
            <person name="de Macario E.C."/>
            <person name="Ferry J.G."/>
            <person name="Jarrell K.F."/>
            <person name="Jing H."/>
            <person name="Macario A.J.L."/>
            <person name="Paulsen I."/>
            <person name="Pritchett M."/>
            <person name="Sowers K.R."/>
            <person name="Swanson R.V."/>
            <person name="Zinder S.H."/>
            <person name="Lander E."/>
            <person name="Metcalf W.W."/>
            <person name="Birren B."/>
        </authorList>
    </citation>
    <scope>NUCLEOTIDE SEQUENCE [LARGE SCALE GENOMIC DNA]</scope>
    <source>
        <strain evidence="6">ATCC 35395 / DSM 2834 / JCM 12185 / C2A</strain>
    </source>
</reference>
<dbReference type="AlphaFoldDB" id="Q8TLW9"/>
<evidence type="ECO:0000256" key="4">
    <source>
        <dbReference type="SAM" id="MobiDB-lite"/>
    </source>
</evidence>
<dbReference type="PANTHER" id="PTHR43619:SF2">
    <property type="entry name" value="S-ADENOSYL-L-METHIONINE-DEPENDENT METHYLTRANSFERASES SUPERFAMILY PROTEIN"/>
    <property type="match status" value="1"/>
</dbReference>
<dbReference type="HOGENOM" id="CLU_056160_3_1_2"/>
<name>Q8TLW9_METAC</name>
<accession>Q8TLW9</accession>
<evidence type="ECO:0000313" key="5">
    <source>
        <dbReference type="EMBL" id="AAM06280.1"/>
    </source>
</evidence>
<dbReference type="Proteomes" id="UP000002487">
    <property type="component" value="Chromosome"/>
</dbReference>
<dbReference type="InterPro" id="IPR007213">
    <property type="entry name" value="Ppm1/Ppm2/Tcmp"/>
</dbReference>
<proteinExistence type="inferred from homology"/>
<dbReference type="SUPFAM" id="SSF53335">
    <property type="entry name" value="S-adenosyl-L-methionine-dependent methyltransferases"/>
    <property type="match status" value="1"/>
</dbReference>
<evidence type="ECO:0000256" key="1">
    <source>
        <dbReference type="ARBA" id="ARBA00008138"/>
    </source>
</evidence>
<keyword evidence="6" id="KW-1185">Reference proteome</keyword>
<dbReference type="GO" id="GO:0008168">
    <property type="term" value="F:methyltransferase activity"/>
    <property type="evidence" value="ECO:0007669"/>
    <property type="project" value="UniProtKB-KW"/>
</dbReference>
<feature type="region of interest" description="Disordered" evidence="4">
    <location>
        <begin position="1"/>
        <end position="34"/>
    </location>
</feature>
<dbReference type="InterPro" id="IPR029063">
    <property type="entry name" value="SAM-dependent_MTases_sf"/>
</dbReference>
<evidence type="ECO:0000256" key="2">
    <source>
        <dbReference type="ARBA" id="ARBA00022603"/>
    </source>
</evidence>
<evidence type="ECO:0000256" key="3">
    <source>
        <dbReference type="ARBA" id="ARBA00022679"/>
    </source>
</evidence>
<keyword evidence="3" id="KW-0808">Transferase</keyword>
<dbReference type="NCBIfam" id="TIGR00027">
    <property type="entry name" value="mthyl_TIGR00027"/>
    <property type="match status" value="1"/>
</dbReference>
<keyword evidence="2" id="KW-0489">Methyltransferase</keyword>